<dbReference type="Gene3D" id="3.40.1360.10">
    <property type="match status" value="1"/>
</dbReference>
<proteinExistence type="predicted"/>
<evidence type="ECO:0000313" key="2">
    <source>
        <dbReference type="EMBL" id="GGO11706.1"/>
    </source>
</evidence>
<sequence length="705" mass="77334">MTVKLHKAPYSLPKAHPRLGTPSYLYVYKDSEGQPYGYIYRFDLADGGKSFQPYDPVTDQWQMPPRRLPYQADRIHGSADDLLIVTEGEKAADALLGLGLVATTSMGGSNAAHKTDWSLLAGRSVVIWPDHDQAGMAYAQSVAAKLLEQGARVSLITPSLEGIKAALDTIGASMAFKAGLPAKWDAADAVADGWTAAYVRALARHAAPYELPHKASAANDDWPQPDRHFLDPALPAPAFPLDSLPPALAHWVEATSEATSAPMDYVAASLFAVSASLIGNSRTIFAFGQWTQSPILWFALVGAPSAGKSPAMRPIMQTVKAIEAEYGDALQQDLRDYETTKQEAFLKHEAWAKACKDAVAKGQPAPRLPEDAMEPQAPEHKRLMVTDATIEALCRALPANPRGLLIYRDELAGWLSNFDRYNGTRGGDRAFWLEAYEGGTYSIDRVKNGEKPIFIPYLGTSILGGIQPDRLKKLLLSGDDDGLNARFLYVCPDPVKRRVPKGKPCHEILETALRRLEGLKMGIDDQGKPAPITLKMAQEAQAIFNPWWEAVADRAPMGRLAGWWGKIEGRALRLALTLSMLDWAADPLKGPAEPTEISASAMQRALRLLEDYFWPMAQRAFGEADGQSIDPIALRIARHIEAEKPKSLSVRDLRRTFLKNETAKAVMDACLTLSGYHWLKPAFARQGETAGRESKRFLVNPALRP</sequence>
<gene>
    <name evidence="2" type="ORF">GCM10007972_15710</name>
</gene>
<dbReference type="InterPro" id="IPR034154">
    <property type="entry name" value="TOPRIM_DnaG/twinkle"/>
</dbReference>
<comment type="caution">
    <text evidence="2">The sequence shown here is derived from an EMBL/GenBank/DDBJ whole genome shotgun (WGS) entry which is preliminary data.</text>
</comment>
<dbReference type="PROSITE" id="PS50880">
    <property type="entry name" value="TOPRIM"/>
    <property type="match status" value="1"/>
</dbReference>
<reference evidence="3" key="1">
    <citation type="journal article" date="2019" name="Int. J. Syst. Evol. Microbiol.">
        <title>The Global Catalogue of Microorganisms (GCM) 10K type strain sequencing project: providing services to taxonomists for standard genome sequencing and annotation.</title>
        <authorList>
            <consortium name="The Broad Institute Genomics Platform"/>
            <consortium name="The Broad Institute Genome Sequencing Center for Infectious Disease"/>
            <person name="Wu L."/>
            <person name="Ma J."/>
        </authorList>
    </citation>
    <scope>NUCLEOTIDE SEQUENCE [LARGE SCALE GENOMIC DNA]</scope>
    <source>
        <strain evidence="3">JCM 17843</strain>
    </source>
</reference>
<name>A0ABQ2LE55_9PROT</name>
<accession>A0ABQ2LE55</accession>
<dbReference type="RefSeq" id="WP_150005781.1">
    <property type="nucleotide sequence ID" value="NZ_BMOV01000005.1"/>
</dbReference>
<dbReference type="Proteomes" id="UP000602381">
    <property type="component" value="Unassembled WGS sequence"/>
</dbReference>
<protein>
    <recommendedName>
        <fullName evidence="1">Toprim domain-containing protein</fullName>
    </recommendedName>
</protein>
<dbReference type="InterPro" id="IPR025048">
    <property type="entry name" value="DUF3987"/>
</dbReference>
<dbReference type="CDD" id="cd01029">
    <property type="entry name" value="TOPRIM_primases"/>
    <property type="match status" value="1"/>
</dbReference>
<evidence type="ECO:0000313" key="3">
    <source>
        <dbReference type="Proteomes" id="UP000602381"/>
    </source>
</evidence>
<dbReference type="InterPro" id="IPR006171">
    <property type="entry name" value="TOPRIM_dom"/>
</dbReference>
<evidence type="ECO:0000259" key="1">
    <source>
        <dbReference type="PROSITE" id="PS50880"/>
    </source>
</evidence>
<dbReference type="EMBL" id="BMOV01000005">
    <property type="protein sequence ID" value="GGO11706.1"/>
    <property type="molecule type" value="Genomic_DNA"/>
</dbReference>
<feature type="domain" description="Toprim" evidence="1">
    <location>
        <begin position="81"/>
        <end position="161"/>
    </location>
</feature>
<keyword evidence="3" id="KW-1185">Reference proteome</keyword>
<organism evidence="2 3">
    <name type="scientific">Iodidimonas muriae</name>
    <dbReference type="NCBI Taxonomy" id="261467"/>
    <lineage>
        <taxon>Bacteria</taxon>
        <taxon>Pseudomonadati</taxon>
        <taxon>Pseudomonadota</taxon>
        <taxon>Alphaproteobacteria</taxon>
        <taxon>Iodidimonadales</taxon>
        <taxon>Iodidimonadaceae</taxon>
        <taxon>Iodidimonas</taxon>
    </lineage>
</organism>
<dbReference type="Pfam" id="PF13148">
    <property type="entry name" value="DUF3987"/>
    <property type="match status" value="1"/>
</dbReference>